<evidence type="ECO:0000256" key="2">
    <source>
        <dbReference type="ARBA" id="ARBA00004236"/>
    </source>
</evidence>
<name>A0A7C2XEY9_9BACT</name>
<dbReference type="PANTHER" id="PTHR30627:SF2">
    <property type="entry name" value="PEPTIDOGLYCAN D,D-TRANSPEPTIDASE MRDA"/>
    <property type="match status" value="1"/>
</dbReference>
<evidence type="ECO:0000256" key="13">
    <source>
        <dbReference type="ARBA" id="ARBA00023316"/>
    </source>
</evidence>
<evidence type="ECO:0000256" key="9">
    <source>
        <dbReference type="ARBA" id="ARBA00022960"/>
    </source>
</evidence>
<dbReference type="GO" id="GO:0006508">
    <property type="term" value="P:proteolysis"/>
    <property type="evidence" value="ECO:0007669"/>
    <property type="project" value="UniProtKB-KW"/>
</dbReference>
<proteinExistence type="predicted"/>
<dbReference type="GO" id="GO:0071972">
    <property type="term" value="F:peptidoglycan L,D-transpeptidase activity"/>
    <property type="evidence" value="ECO:0007669"/>
    <property type="project" value="TreeGrafter"/>
</dbReference>
<dbReference type="GO" id="GO:0008658">
    <property type="term" value="F:penicillin binding"/>
    <property type="evidence" value="ECO:0007669"/>
    <property type="project" value="InterPro"/>
</dbReference>
<evidence type="ECO:0000256" key="8">
    <source>
        <dbReference type="ARBA" id="ARBA00022801"/>
    </source>
</evidence>
<dbReference type="Proteomes" id="UP000885986">
    <property type="component" value="Unassembled WGS sequence"/>
</dbReference>
<dbReference type="GO" id="GO:0005886">
    <property type="term" value="C:plasma membrane"/>
    <property type="evidence" value="ECO:0007669"/>
    <property type="project" value="UniProtKB-SubCell"/>
</dbReference>
<dbReference type="GO" id="GO:0008360">
    <property type="term" value="P:regulation of cell shape"/>
    <property type="evidence" value="ECO:0007669"/>
    <property type="project" value="UniProtKB-KW"/>
</dbReference>
<keyword evidence="6" id="KW-0645">Protease</keyword>
<dbReference type="InterPro" id="IPR001460">
    <property type="entry name" value="PCN-bd_Tpept"/>
</dbReference>
<dbReference type="NCBIfam" id="TIGR03423">
    <property type="entry name" value="pbp2_mrdA"/>
    <property type="match status" value="1"/>
</dbReference>
<evidence type="ECO:0000256" key="10">
    <source>
        <dbReference type="ARBA" id="ARBA00022984"/>
    </source>
</evidence>
<dbReference type="GO" id="GO:0009002">
    <property type="term" value="F:serine-type D-Ala-D-Ala carboxypeptidase activity"/>
    <property type="evidence" value="ECO:0007669"/>
    <property type="project" value="InterPro"/>
</dbReference>
<evidence type="ECO:0000313" key="17">
    <source>
        <dbReference type="EMBL" id="HET97149.1"/>
    </source>
</evidence>
<evidence type="ECO:0000259" key="16">
    <source>
        <dbReference type="Pfam" id="PF03717"/>
    </source>
</evidence>
<evidence type="ECO:0000256" key="4">
    <source>
        <dbReference type="ARBA" id="ARBA00022519"/>
    </source>
</evidence>
<dbReference type="GO" id="GO:0009252">
    <property type="term" value="P:peptidoglycan biosynthetic process"/>
    <property type="evidence" value="ECO:0007669"/>
    <property type="project" value="UniProtKB-KW"/>
</dbReference>
<feature type="domain" description="Penicillin-binding protein transpeptidase" evidence="15">
    <location>
        <begin position="269"/>
        <end position="608"/>
    </location>
</feature>
<evidence type="ECO:0000256" key="5">
    <source>
        <dbReference type="ARBA" id="ARBA00022645"/>
    </source>
</evidence>
<keyword evidence="13" id="KW-0961">Cell wall biogenesis/degradation</keyword>
<evidence type="ECO:0000256" key="12">
    <source>
        <dbReference type="ARBA" id="ARBA00023136"/>
    </source>
</evidence>
<evidence type="ECO:0000256" key="1">
    <source>
        <dbReference type="ARBA" id="ARBA00004167"/>
    </source>
</evidence>
<dbReference type="SUPFAM" id="SSF56519">
    <property type="entry name" value="Penicillin binding protein dimerisation domain"/>
    <property type="match status" value="1"/>
</dbReference>
<dbReference type="InterPro" id="IPR005311">
    <property type="entry name" value="PBP_dimer"/>
</dbReference>
<protein>
    <submittedName>
        <fullName evidence="17">Penicillin-binding protein 2</fullName>
    </submittedName>
</protein>
<keyword evidence="3" id="KW-1003">Cell membrane</keyword>
<evidence type="ECO:0000256" key="6">
    <source>
        <dbReference type="ARBA" id="ARBA00022670"/>
    </source>
</evidence>
<comment type="caution">
    <text evidence="17">The sequence shown here is derived from an EMBL/GenBank/DDBJ whole genome shotgun (WGS) entry which is preliminary data.</text>
</comment>
<keyword evidence="12 14" id="KW-0472">Membrane</keyword>
<comment type="subcellular location">
    <subcellularLocation>
        <location evidence="2">Cell membrane</location>
    </subcellularLocation>
    <subcellularLocation>
        <location evidence="1">Membrane</location>
        <topology evidence="1">Single-pass membrane protein</topology>
    </subcellularLocation>
</comment>
<feature type="domain" description="Penicillin-binding protein dimerisation" evidence="16">
    <location>
        <begin position="67"/>
        <end position="234"/>
    </location>
</feature>
<keyword evidence="7 14" id="KW-0812">Transmembrane</keyword>
<dbReference type="EMBL" id="DSDS01000009">
    <property type="protein sequence ID" value="HET97149.1"/>
    <property type="molecule type" value="Genomic_DNA"/>
</dbReference>
<keyword evidence="10" id="KW-0573">Peptidoglycan synthesis</keyword>
<feature type="transmembrane region" description="Helical" evidence="14">
    <location>
        <begin position="25"/>
        <end position="43"/>
    </location>
</feature>
<dbReference type="InterPro" id="IPR017790">
    <property type="entry name" value="Penicillin-binding_protein_2"/>
</dbReference>
<organism evidence="17">
    <name type="scientific">Desulfurivibrio alkaliphilus</name>
    <dbReference type="NCBI Taxonomy" id="427923"/>
    <lineage>
        <taxon>Bacteria</taxon>
        <taxon>Pseudomonadati</taxon>
        <taxon>Thermodesulfobacteriota</taxon>
        <taxon>Desulfobulbia</taxon>
        <taxon>Desulfobulbales</taxon>
        <taxon>Desulfobulbaceae</taxon>
        <taxon>Desulfurivibrio</taxon>
    </lineage>
</organism>
<keyword evidence="9" id="KW-0133">Cell shape</keyword>
<dbReference type="Pfam" id="PF00905">
    <property type="entry name" value="Transpeptidase"/>
    <property type="match status" value="1"/>
</dbReference>
<keyword evidence="8" id="KW-0378">Hydrolase</keyword>
<evidence type="ECO:0000256" key="7">
    <source>
        <dbReference type="ARBA" id="ARBA00022692"/>
    </source>
</evidence>
<dbReference type="AlphaFoldDB" id="A0A7C2XEY9"/>
<dbReference type="Gene3D" id="3.30.1390.30">
    <property type="entry name" value="Penicillin-binding protein 2a, domain 3"/>
    <property type="match status" value="1"/>
</dbReference>
<keyword evidence="4" id="KW-0997">Cell inner membrane</keyword>
<dbReference type="FunFam" id="3.40.710.10:FF:000024">
    <property type="entry name" value="Penicillin-binding protein 2"/>
    <property type="match status" value="1"/>
</dbReference>
<reference evidence="17" key="1">
    <citation type="journal article" date="2020" name="mSystems">
        <title>Genome- and Community-Level Interaction Insights into Carbon Utilization and Element Cycling Functions of Hydrothermarchaeota in Hydrothermal Sediment.</title>
        <authorList>
            <person name="Zhou Z."/>
            <person name="Liu Y."/>
            <person name="Xu W."/>
            <person name="Pan J."/>
            <person name="Luo Z.H."/>
            <person name="Li M."/>
        </authorList>
    </citation>
    <scope>NUCLEOTIDE SEQUENCE [LARGE SCALE GENOMIC DNA]</scope>
    <source>
        <strain evidence="17">SpSt-1224</strain>
    </source>
</reference>
<dbReference type="GO" id="GO:0071555">
    <property type="term" value="P:cell wall organization"/>
    <property type="evidence" value="ECO:0007669"/>
    <property type="project" value="UniProtKB-KW"/>
</dbReference>
<evidence type="ECO:0000256" key="11">
    <source>
        <dbReference type="ARBA" id="ARBA00022989"/>
    </source>
</evidence>
<gene>
    <name evidence="17" type="primary">mrdA</name>
    <name evidence="17" type="ORF">ENN98_00290</name>
</gene>
<keyword evidence="11 14" id="KW-1133">Transmembrane helix</keyword>
<accession>A0A7C2XEY9</accession>
<dbReference type="Pfam" id="PF03717">
    <property type="entry name" value="PBP_dimer"/>
    <property type="match status" value="1"/>
</dbReference>
<dbReference type="SUPFAM" id="SSF56601">
    <property type="entry name" value="beta-lactamase/transpeptidase-like"/>
    <property type="match status" value="1"/>
</dbReference>
<evidence type="ECO:0000256" key="14">
    <source>
        <dbReference type="SAM" id="Phobius"/>
    </source>
</evidence>
<keyword evidence="5" id="KW-0121">Carboxypeptidase</keyword>
<dbReference type="InterPro" id="IPR036138">
    <property type="entry name" value="PBP_dimer_sf"/>
</dbReference>
<sequence length="632" mass="70208">MLRPLGNINKMDPAELKMLKKRTDIATVVVLCAVAILLLRLWYLQIQQGGEYMQLSESNRIRVQQLAAPRGNLLDRHGEIIVTNRPRFNVIWIREDAPHPDEVIKRLARILDLDISELLDRIRAGAEQPRFIPTRLKEDIDWRTLVRIENNSFNLPGVQIEVQPSRDYLYGNMASHLVGYLGEINRQELAERPGEGYRSGDLIGKMGIEKLFEPYLRGEKGRSYVEVDVRGFAQKQLQVQEPLPGNDIQLTLDVEIQQVAEKTLEGQAGAVVVMEVDSGRLLALASAPHLPLDQFVDRIPLPVWRGLLDDQRAPLLNKPVQGQYAPGSIYKIITALAGLEEGVITPETTYYCSGSIVFGGRRYHCWNRNGHGHVNLKQAMTVSCDVYFYQLGQRLGVDTLARYARILGLGSKTGIVLEHEKEGLVPTAAWKLQRHREPWQDGETLSLAIGQGFNLVTPLQVARMTAAVATGGRLYRPKLIAAIRDPEGNVIQEFAPELESDTSTVKKRTWSLLQEAMEAAVAGERATGRSARIEDIRVAGKTGTAQVVRLSHFEHLEDDDEIPYQFRDHAWFTAYAPADKPEVVVTVLVEHGGGGGLVAAPMAKTVLEAYFRQAAQKQEGDAAPSPGGSGSP</sequence>
<dbReference type="Gene3D" id="3.40.710.10">
    <property type="entry name" value="DD-peptidase/beta-lactamase superfamily"/>
    <property type="match status" value="1"/>
</dbReference>
<dbReference type="InterPro" id="IPR012338">
    <property type="entry name" value="Beta-lactam/transpept-like"/>
</dbReference>
<evidence type="ECO:0000259" key="15">
    <source>
        <dbReference type="Pfam" id="PF00905"/>
    </source>
</evidence>
<dbReference type="Gene3D" id="3.90.1310.10">
    <property type="entry name" value="Penicillin-binding protein 2a (Domain 2)"/>
    <property type="match status" value="1"/>
</dbReference>
<dbReference type="PANTHER" id="PTHR30627">
    <property type="entry name" value="PEPTIDOGLYCAN D,D-TRANSPEPTIDASE"/>
    <property type="match status" value="1"/>
</dbReference>
<dbReference type="InterPro" id="IPR050515">
    <property type="entry name" value="Beta-lactam/transpept"/>
</dbReference>
<evidence type="ECO:0000256" key="3">
    <source>
        <dbReference type="ARBA" id="ARBA00022475"/>
    </source>
</evidence>